<reference evidence="2" key="1">
    <citation type="submission" date="2019-12" db="EMBL/GenBank/DDBJ databases">
        <authorList>
            <person name="Scholes J."/>
        </authorList>
    </citation>
    <scope>NUCLEOTIDE SEQUENCE</scope>
</reference>
<organism evidence="2 3">
    <name type="scientific">Striga hermonthica</name>
    <name type="common">Purple witchweed</name>
    <name type="synonym">Buchnera hermonthica</name>
    <dbReference type="NCBI Taxonomy" id="68872"/>
    <lineage>
        <taxon>Eukaryota</taxon>
        <taxon>Viridiplantae</taxon>
        <taxon>Streptophyta</taxon>
        <taxon>Embryophyta</taxon>
        <taxon>Tracheophyta</taxon>
        <taxon>Spermatophyta</taxon>
        <taxon>Magnoliopsida</taxon>
        <taxon>eudicotyledons</taxon>
        <taxon>Gunneridae</taxon>
        <taxon>Pentapetalae</taxon>
        <taxon>asterids</taxon>
        <taxon>lamiids</taxon>
        <taxon>Lamiales</taxon>
        <taxon>Orobanchaceae</taxon>
        <taxon>Buchnereae</taxon>
        <taxon>Striga</taxon>
    </lineage>
</organism>
<gene>
    <name evidence="2" type="ORF">SHERM_26646</name>
</gene>
<feature type="compositionally biased region" description="Polar residues" evidence="1">
    <location>
        <begin position="185"/>
        <end position="197"/>
    </location>
</feature>
<name>A0A9N7RIK3_STRHE</name>
<dbReference type="OrthoDB" id="8042871at2759"/>
<keyword evidence="3" id="KW-1185">Reference proteome</keyword>
<dbReference type="Proteomes" id="UP001153555">
    <property type="component" value="Unassembled WGS sequence"/>
</dbReference>
<feature type="compositionally biased region" description="Polar residues" evidence="1">
    <location>
        <begin position="205"/>
        <end position="217"/>
    </location>
</feature>
<dbReference type="EMBL" id="CACSLK010027831">
    <property type="protein sequence ID" value="CAA0831266.1"/>
    <property type="molecule type" value="Genomic_DNA"/>
</dbReference>
<evidence type="ECO:0000313" key="3">
    <source>
        <dbReference type="Proteomes" id="UP001153555"/>
    </source>
</evidence>
<sequence>MTGGSKFEVSKFNGHGNFGLWQTRVKDLLSQQGIQKGLRAEKLKGMEDDDWQDLQERVAGTIRLCLADEVMYHVMHLKSADEIWKKLESQFMSKTLTTKLYLKQRLYELKIQEGTDLGQHVNIFNQVVTDLASLEVKIEDEDKAMILLCSLPPSYEHMVTTLTYGKETIKTEEITSALLAHNQQKLKSGESSSQSDSLYVKENGPNGNESSMKDSTANGTLLRGLNNYRAASVVPPATYGRWLVVEIGCSENDGDAGDGIGQKLLTRKKMAD</sequence>
<comment type="caution">
    <text evidence="2">The sequence shown here is derived from an EMBL/GenBank/DDBJ whole genome shotgun (WGS) entry which is preliminary data.</text>
</comment>
<dbReference type="PANTHER" id="PTHR47481">
    <property type="match status" value="1"/>
</dbReference>
<evidence type="ECO:0000256" key="1">
    <source>
        <dbReference type="SAM" id="MobiDB-lite"/>
    </source>
</evidence>
<protein>
    <submittedName>
        <fullName evidence="2">Probable prolyl 4-hydroxylase 11</fullName>
    </submittedName>
</protein>
<accession>A0A9N7RIK3</accession>
<dbReference type="AlphaFoldDB" id="A0A9N7RIK3"/>
<dbReference type="PANTHER" id="PTHR47481:SF22">
    <property type="entry name" value="RETROTRANSPOSON GAG DOMAIN-CONTAINING PROTEIN"/>
    <property type="match status" value="1"/>
</dbReference>
<evidence type="ECO:0000313" key="2">
    <source>
        <dbReference type="EMBL" id="CAA0831266.1"/>
    </source>
</evidence>
<feature type="region of interest" description="Disordered" evidence="1">
    <location>
        <begin position="185"/>
        <end position="217"/>
    </location>
</feature>
<dbReference type="Pfam" id="PF14223">
    <property type="entry name" value="Retrotran_gag_2"/>
    <property type="match status" value="1"/>
</dbReference>
<proteinExistence type="predicted"/>